<dbReference type="Proteomes" id="UP000297192">
    <property type="component" value="Segment"/>
</dbReference>
<proteinExistence type="predicted"/>
<dbReference type="InterPro" id="IPR043910">
    <property type="entry name" value="DUF5767"/>
</dbReference>
<name>A0A291B0N3_9VIRU</name>
<feature type="compositionally biased region" description="Basic and acidic residues" evidence="1">
    <location>
        <begin position="106"/>
        <end position="147"/>
    </location>
</feature>
<reference evidence="2" key="1">
    <citation type="journal article" date="2017" name="Arch. Virol.">
        <title>Complete genome sequence of shrimp hemocyte iridescent virus (SHIV) isolated from white leg shrimp, Litopenaeus vannamei.</title>
        <authorList>
            <person name="Qiu L."/>
            <person name="Chen M.M."/>
            <person name="Wang R.Y."/>
            <person name="Wan X.Y."/>
            <person name="Li C."/>
            <person name="Zhang Q.L."/>
            <person name="Dong X."/>
            <person name="Yang B."/>
            <person name="Xiang J.H."/>
            <person name="Huang J."/>
        </authorList>
    </citation>
    <scope>NUCLEOTIDE SEQUENCE [LARGE SCALE GENOMIC DNA]</scope>
    <source>
        <strain evidence="2">20141215</strain>
    </source>
</reference>
<evidence type="ECO:0000256" key="1">
    <source>
        <dbReference type="SAM" id="MobiDB-lite"/>
    </source>
</evidence>
<accession>A0A291B0N3</accession>
<dbReference type="RefSeq" id="YP_010084787.1">
    <property type="nucleotide sequence ID" value="NC_055165.1"/>
</dbReference>
<feature type="region of interest" description="Disordered" evidence="1">
    <location>
        <begin position="90"/>
        <end position="215"/>
    </location>
</feature>
<keyword evidence="3" id="KW-1185">Reference proteome</keyword>
<feature type="compositionally biased region" description="Basic and acidic residues" evidence="1">
    <location>
        <begin position="154"/>
        <end position="206"/>
    </location>
</feature>
<dbReference type="KEGG" id="vg:65099807"/>
<protein>
    <submittedName>
        <fullName evidence="2">Uncharacterized protein</fullName>
    </submittedName>
</protein>
<organism evidence="2">
    <name type="scientific">Shrimp hemocyte iridescent virus</name>
    <dbReference type="NCBI Taxonomy" id="2039780"/>
    <lineage>
        <taxon>Viruses</taxon>
        <taxon>Varidnaviria</taxon>
        <taxon>Bamfordvirae</taxon>
        <taxon>Nucleocytoviricota</taxon>
        <taxon>Megaviricetes</taxon>
        <taxon>Pimascovirales</taxon>
        <taxon>Pimascovirales incertae sedis</taxon>
        <taxon>Iridoviridae</taxon>
        <taxon>Betairidovirinae</taxon>
        <taxon>Decapodiridovirus</taxon>
        <taxon>Decapodiridovirus litopenaeus1</taxon>
        <taxon>Decapod iridescent virus 1</taxon>
    </lineage>
</organism>
<reference evidence="2" key="2">
    <citation type="journal article" date="2017" name="Sci. Rep.">
        <title>Characterization of a new member of Iridoviridae, Shrimp hemocyte iridescent virus (SHIV), found in white leg shrimp (Litopenaeus vannamei).</title>
        <authorList>
            <person name="Qiu L."/>
            <person name="Chen M.M."/>
            <person name="Wan X.Y."/>
            <person name="Li C."/>
            <person name="Zhang Q.L."/>
            <person name="Wang R.Y."/>
            <person name="Cheng D.Y."/>
            <person name="Dong X."/>
            <person name="Yang B."/>
            <person name="Wang X.H."/>
            <person name="Xiang J.H."/>
            <person name="Huang J."/>
        </authorList>
    </citation>
    <scope>NUCLEOTIDE SEQUENCE [LARGE SCALE GENOMIC DNA]</scope>
    <source>
        <strain evidence="2">20141215</strain>
    </source>
</reference>
<sequence length="433" mass="51288">MMSSNLYHIFSFFQFKFIGSFRNKFKNKLYRVKTKYTFFKMGEIIVEKVANENFENYFPEHKKFIPMPILYLELLENKLKVKPQLLNKSYKPRPAPVSKSSGSQFDLRREIKNTTRESSRVQESTQRESSIRESSRVREESSQKEDASEFVGYYERRDERRERREEEKPEEEDKSHEEISQEDKSHEEPREDPQEDKPREEKSHEPVEDDDEYSDPIQNKLNLLFGEDEDVSATSRHHQPPSFDELRQKKVVDVADYPKFIENETEETVKERNALFFKYEVLKRMHPNANIPECNFYSDPKIMAKKYDMLTKTLSLDSSVNHWKRIMIAFLMMSEIVLGKMNFDMEGFAQQQIMSMNTYDQLLLEMAEKSYTPMGSSKWPTEIRLIMVLTMNVVIFIVSKMIMKNTGTNLLGSINNITNLFTEQQGEKSMKEP</sequence>
<dbReference type="EMBL" id="MF599468">
    <property type="protein sequence ID" value="ATE87044.1"/>
    <property type="molecule type" value="Genomic_DNA"/>
</dbReference>
<evidence type="ECO:0000313" key="3">
    <source>
        <dbReference type="Proteomes" id="UP000297192"/>
    </source>
</evidence>
<evidence type="ECO:0000313" key="2">
    <source>
        <dbReference type="EMBL" id="ATE87044.1"/>
    </source>
</evidence>
<dbReference type="GeneID" id="65099807"/>
<dbReference type="Pfam" id="PF19071">
    <property type="entry name" value="DUF5767"/>
    <property type="match status" value="1"/>
</dbReference>
<gene>
    <name evidence="2" type="primary">35R</name>
</gene>